<accession>A0A4Y2FXK3</accession>
<evidence type="ECO:0000313" key="2">
    <source>
        <dbReference type="Proteomes" id="UP000499080"/>
    </source>
</evidence>
<sequence>MAKNARFIENVMRVNEQHEGYFGTEDLILNLGQITRTAPPYHTSRRTFGSDGFSVHQTCLHGSSSVESDFEHGTLRPVVETLPPGHRGLTQCRGLHPSTRWPLISEHLPTFHWKVEQPPNSTRSHDER</sequence>
<protein>
    <submittedName>
        <fullName evidence="1">Uncharacterized protein</fullName>
    </submittedName>
</protein>
<dbReference type="AlphaFoldDB" id="A0A4Y2FXK3"/>
<organism evidence="1 2">
    <name type="scientific">Araneus ventricosus</name>
    <name type="common">Orbweaver spider</name>
    <name type="synonym">Epeira ventricosa</name>
    <dbReference type="NCBI Taxonomy" id="182803"/>
    <lineage>
        <taxon>Eukaryota</taxon>
        <taxon>Metazoa</taxon>
        <taxon>Ecdysozoa</taxon>
        <taxon>Arthropoda</taxon>
        <taxon>Chelicerata</taxon>
        <taxon>Arachnida</taxon>
        <taxon>Araneae</taxon>
        <taxon>Araneomorphae</taxon>
        <taxon>Entelegynae</taxon>
        <taxon>Araneoidea</taxon>
        <taxon>Araneidae</taxon>
        <taxon>Araneus</taxon>
    </lineage>
</organism>
<comment type="caution">
    <text evidence="1">The sequence shown here is derived from an EMBL/GenBank/DDBJ whole genome shotgun (WGS) entry which is preliminary data.</text>
</comment>
<keyword evidence="2" id="KW-1185">Reference proteome</keyword>
<gene>
    <name evidence="1" type="ORF">AVEN_251843_1</name>
</gene>
<evidence type="ECO:0000313" key="1">
    <source>
        <dbReference type="EMBL" id="GBM45118.1"/>
    </source>
</evidence>
<name>A0A4Y2FXK3_ARAVE</name>
<dbReference type="EMBL" id="BGPR01001089">
    <property type="protein sequence ID" value="GBM45118.1"/>
    <property type="molecule type" value="Genomic_DNA"/>
</dbReference>
<dbReference type="Proteomes" id="UP000499080">
    <property type="component" value="Unassembled WGS sequence"/>
</dbReference>
<proteinExistence type="predicted"/>
<reference evidence="1 2" key="1">
    <citation type="journal article" date="2019" name="Sci. Rep.">
        <title>Orb-weaving spider Araneus ventricosus genome elucidates the spidroin gene catalogue.</title>
        <authorList>
            <person name="Kono N."/>
            <person name="Nakamura H."/>
            <person name="Ohtoshi R."/>
            <person name="Moran D.A.P."/>
            <person name="Shinohara A."/>
            <person name="Yoshida Y."/>
            <person name="Fujiwara M."/>
            <person name="Mori M."/>
            <person name="Tomita M."/>
            <person name="Arakawa K."/>
        </authorList>
    </citation>
    <scope>NUCLEOTIDE SEQUENCE [LARGE SCALE GENOMIC DNA]</scope>
</reference>